<keyword evidence="6" id="KW-0408">Iron</keyword>
<dbReference type="Pfam" id="PF12838">
    <property type="entry name" value="Fer4_7"/>
    <property type="match status" value="1"/>
</dbReference>
<dbReference type="PROSITE" id="PS00198">
    <property type="entry name" value="4FE4S_FER_1"/>
    <property type="match status" value="1"/>
</dbReference>
<evidence type="ECO:0000256" key="2">
    <source>
        <dbReference type="ARBA" id="ARBA00022485"/>
    </source>
</evidence>
<evidence type="ECO:0000256" key="3">
    <source>
        <dbReference type="ARBA" id="ARBA00022723"/>
    </source>
</evidence>
<dbReference type="SUPFAM" id="SSF54862">
    <property type="entry name" value="4Fe-4S ferredoxins"/>
    <property type="match status" value="1"/>
</dbReference>
<gene>
    <name evidence="9" type="ORF">SAMN06265340_1013</name>
</gene>
<dbReference type="OrthoDB" id="9804603at2"/>
<evidence type="ECO:0000313" key="9">
    <source>
        <dbReference type="EMBL" id="SNR58525.1"/>
    </source>
</evidence>
<dbReference type="PANTHER" id="PTHR43687">
    <property type="entry name" value="ADENYLYLSULFATE REDUCTASE, BETA SUBUNIT"/>
    <property type="match status" value="1"/>
</dbReference>
<protein>
    <submittedName>
        <fullName evidence="9">4Fe-4S dicluster domain-containing protein</fullName>
    </submittedName>
</protein>
<dbReference type="AlphaFoldDB" id="A0A238XHN7"/>
<keyword evidence="2" id="KW-0004">4Fe-4S</keyword>
<dbReference type="Gene3D" id="3.30.70.20">
    <property type="match status" value="1"/>
</dbReference>
<evidence type="ECO:0000256" key="6">
    <source>
        <dbReference type="ARBA" id="ARBA00023004"/>
    </source>
</evidence>
<sequence>MRHIPYINIEICTGCEICVDVCPADVFEMSEIGKAVVINPDSCTGCLLCEENCPTDAIEIKLIE</sequence>
<reference evidence="10" key="1">
    <citation type="submission" date="2017-06" db="EMBL/GenBank/DDBJ databases">
        <authorList>
            <person name="Varghese N."/>
            <person name="Submissions S."/>
        </authorList>
    </citation>
    <scope>NUCLEOTIDE SEQUENCE [LARGE SCALE GENOMIC DNA]</scope>
    <source>
        <strain evidence="10">DSM 15668</strain>
    </source>
</reference>
<dbReference type="Proteomes" id="UP000198405">
    <property type="component" value="Unassembled WGS sequence"/>
</dbReference>
<keyword evidence="1" id="KW-0813">Transport</keyword>
<keyword evidence="5" id="KW-0249">Electron transport</keyword>
<organism evidence="9 10">
    <name type="scientific">Desulfurobacterium atlanticum</name>
    <dbReference type="NCBI Taxonomy" id="240169"/>
    <lineage>
        <taxon>Bacteria</taxon>
        <taxon>Pseudomonadati</taxon>
        <taxon>Aquificota</taxon>
        <taxon>Aquificia</taxon>
        <taxon>Desulfurobacteriales</taxon>
        <taxon>Desulfurobacteriaceae</taxon>
        <taxon>Desulfurobacterium</taxon>
    </lineage>
</organism>
<keyword evidence="3" id="KW-0479">Metal-binding</keyword>
<dbReference type="EMBL" id="FZOB01000001">
    <property type="protein sequence ID" value="SNR58525.1"/>
    <property type="molecule type" value="Genomic_DNA"/>
</dbReference>
<evidence type="ECO:0000256" key="1">
    <source>
        <dbReference type="ARBA" id="ARBA00022448"/>
    </source>
</evidence>
<dbReference type="InterPro" id="IPR050572">
    <property type="entry name" value="Fe-S_Ferredoxin"/>
</dbReference>
<evidence type="ECO:0000256" key="7">
    <source>
        <dbReference type="ARBA" id="ARBA00023014"/>
    </source>
</evidence>
<keyword evidence="4" id="KW-0677">Repeat</keyword>
<keyword evidence="7" id="KW-0411">Iron-sulfur</keyword>
<evidence type="ECO:0000256" key="4">
    <source>
        <dbReference type="ARBA" id="ARBA00022737"/>
    </source>
</evidence>
<dbReference type="PROSITE" id="PS51379">
    <property type="entry name" value="4FE4S_FER_2"/>
    <property type="match status" value="2"/>
</dbReference>
<dbReference type="InterPro" id="IPR017896">
    <property type="entry name" value="4Fe4S_Fe-S-bd"/>
</dbReference>
<dbReference type="InterPro" id="IPR017900">
    <property type="entry name" value="4Fe4S_Fe_S_CS"/>
</dbReference>
<evidence type="ECO:0000313" key="10">
    <source>
        <dbReference type="Proteomes" id="UP000198405"/>
    </source>
</evidence>
<evidence type="ECO:0000259" key="8">
    <source>
        <dbReference type="PROSITE" id="PS51379"/>
    </source>
</evidence>
<keyword evidence="10" id="KW-1185">Reference proteome</keyword>
<dbReference type="GO" id="GO:0051539">
    <property type="term" value="F:4 iron, 4 sulfur cluster binding"/>
    <property type="evidence" value="ECO:0007669"/>
    <property type="project" value="UniProtKB-KW"/>
</dbReference>
<dbReference type="PANTHER" id="PTHR43687:SF6">
    <property type="entry name" value="L-ASPARTATE SEMIALDEHYDE SULFURTRANSFERASE IRON-SULFUR SUBUNIT"/>
    <property type="match status" value="1"/>
</dbReference>
<name>A0A238XHN7_9BACT</name>
<dbReference type="RefSeq" id="WP_089322046.1">
    <property type="nucleotide sequence ID" value="NZ_FZOB01000001.1"/>
</dbReference>
<proteinExistence type="predicted"/>
<accession>A0A238XHN7</accession>
<evidence type="ECO:0000256" key="5">
    <source>
        <dbReference type="ARBA" id="ARBA00022982"/>
    </source>
</evidence>
<feature type="domain" description="4Fe-4S ferredoxin-type" evidence="8">
    <location>
        <begin position="34"/>
        <end position="63"/>
    </location>
</feature>
<feature type="domain" description="4Fe-4S ferredoxin-type" evidence="8">
    <location>
        <begin position="3"/>
        <end position="32"/>
    </location>
</feature>
<dbReference type="GO" id="GO:0046872">
    <property type="term" value="F:metal ion binding"/>
    <property type="evidence" value="ECO:0007669"/>
    <property type="project" value="UniProtKB-KW"/>
</dbReference>